<feature type="coiled-coil region" evidence="2">
    <location>
        <begin position="125"/>
        <end position="193"/>
    </location>
</feature>
<organism evidence="6 7">
    <name type="scientific">Geomonas limicola</name>
    <dbReference type="NCBI Taxonomy" id="2740186"/>
    <lineage>
        <taxon>Bacteria</taxon>
        <taxon>Pseudomonadati</taxon>
        <taxon>Thermodesulfobacteriota</taxon>
        <taxon>Desulfuromonadia</taxon>
        <taxon>Geobacterales</taxon>
        <taxon>Geobacteraceae</taxon>
        <taxon>Geomonas</taxon>
    </lineage>
</organism>
<evidence type="ECO:0000259" key="4">
    <source>
        <dbReference type="Pfam" id="PF25917"/>
    </source>
</evidence>
<gene>
    <name evidence="6" type="ORF">GMLC_05060</name>
</gene>
<keyword evidence="7" id="KW-1185">Reference proteome</keyword>
<keyword evidence="3" id="KW-0812">Transmembrane</keyword>
<sequence>MTMEEVLEAVEQEVAEKEVAVARTGRAWLTRIMGGVAVLALVAGSGWYWLEGQKVVETDNAFIESRIHSVASRVPGTVVRVLVEDNQFVHKGDVLVTLDERDFAVRLADARAGLDIARNDTSGDLAQVEAARAEVQRTRAQLAQAELDVKRASALVEREVMPRDQLDRRTTDLKVAEAQVREAEQRLKKAQAALGLAGTGRQGAREAKHQAQVQEEELNLSYTKIYAPADGYVTRKSVEVGNRVQAGQALLAVVPLSEAWITANLKESQLGQVRPGQKVAIRVDAYPGRTFSGTVASIMSGTGAAFSLLPPENATGNYVKVVQRVPVKIVIDRSSDPEHLLRVGMSVVPSIQVPRSNQTIIRDLLHLS</sequence>
<evidence type="ECO:0000313" key="7">
    <source>
        <dbReference type="Proteomes" id="UP000587586"/>
    </source>
</evidence>
<dbReference type="PANTHER" id="PTHR30386:SF19">
    <property type="entry name" value="MULTIDRUG EXPORT PROTEIN EMRA-RELATED"/>
    <property type="match status" value="1"/>
</dbReference>
<comment type="caution">
    <text evidence="6">The sequence shown here is derived from an EMBL/GenBank/DDBJ whole genome shotgun (WGS) entry which is preliminary data.</text>
</comment>
<protein>
    <submittedName>
        <fullName evidence="6">RND transporter</fullName>
    </submittedName>
</protein>
<dbReference type="InterPro" id="IPR050739">
    <property type="entry name" value="MFP"/>
</dbReference>
<evidence type="ECO:0000256" key="1">
    <source>
        <dbReference type="ARBA" id="ARBA00004196"/>
    </source>
</evidence>
<dbReference type="AlphaFoldDB" id="A0A6V8N520"/>
<dbReference type="GO" id="GO:0055085">
    <property type="term" value="P:transmembrane transport"/>
    <property type="evidence" value="ECO:0007669"/>
    <property type="project" value="InterPro"/>
</dbReference>
<reference evidence="7" key="1">
    <citation type="submission" date="2020-06" db="EMBL/GenBank/DDBJ databases">
        <title>Draft genomic sequecing of Geomonas sp. Red745.</title>
        <authorList>
            <person name="Itoh H."/>
            <person name="Xu Z.X."/>
            <person name="Ushijima N."/>
            <person name="Masuda Y."/>
            <person name="Shiratori Y."/>
            <person name="Senoo K."/>
        </authorList>
    </citation>
    <scope>NUCLEOTIDE SEQUENCE [LARGE SCALE GENOMIC DNA]</scope>
    <source>
        <strain evidence="7">Red745</strain>
    </source>
</reference>
<comment type="subcellular location">
    <subcellularLocation>
        <location evidence="1">Cell envelope</location>
    </subcellularLocation>
</comment>
<feature type="domain" description="Multidrug resistance protein MdtA-like barrel-sandwich hybrid" evidence="4">
    <location>
        <begin position="68"/>
        <end position="254"/>
    </location>
</feature>
<evidence type="ECO:0000256" key="2">
    <source>
        <dbReference type="SAM" id="Coils"/>
    </source>
</evidence>
<dbReference type="Gene3D" id="2.40.30.170">
    <property type="match status" value="1"/>
</dbReference>
<dbReference type="Proteomes" id="UP000587586">
    <property type="component" value="Unassembled WGS sequence"/>
</dbReference>
<accession>A0A6V8N520</accession>
<dbReference type="Pfam" id="PF25954">
    <property type="entry name" value="Beta-barrel_RND_2"/>
    <property type="match status" value="1"/>
</dbReference>
<dbReference type="InterPro" id="IPR058792">
    <property type="entry name" value="Beta-barrel_RND_2"/>
</dbReference>
<evidence type="ECO:0000259" key="5">
    <source>
        <dbReference type="Pfam" id="PF25954"/>
    </source>
</evidence>
<name>A0A6V8N520_9BACT</name>
<dbReference type="GO" id="GO:0030313">
    <property type="term" value="C:cell envelope"/>
    <property type="evidence" value="ECO:0007669"/>
    <property type="project" value="UniProtKB-SubCell"/>
</dbReference>
<dbReference type="InterPro" id="IPR058625">
    <property type="entry name" value="MdtA-like_BSH"/>
</dbReference>
<proteinExistence type="predicted"/>
<keyword evidence="2" id="KW-0175">Coiled coil</keyword>
<evidence type="ECO:0000313" key="6">
    <source>
        <dbReference type="EMBL" id="GFO66927.1"/>
    </source>
</evidence>
<dbReference type="Pfam" id="PF25917">
    <property type="entry name" value="BSH_RND"/>
    <property type="match status" value="1"/>
</dbReference>
<dbReference type="PANTHER" id="PTHR30386">
    <property type="entry name" value="MEMBRANE FUSION SUBUNIT OF EMRAB-TOLC MULTIDRUG EFFLUX PUMP"/>
    <property type="match status" value="1"/>
</dbReference>
<dbReference type="SUPFAM" id="SSF111369">
    <property type="entry name" value="HlyD-like secretion proteins"/>
    <property type="match status" value="2"/>
</dbReference>
<feature type="transmembrane region" description="Helical" evidence="3">
    <location>
        <begin position="32"/>
        <end position="50"/>
    </location>
</feature>
<dbReference type="EMBL" id="BLXZ01000001">
    <property type="protein sequence ID" value="GFO66927.1"/>
    <property type="molecule type" value="Genomic_DNA"/>
</dbReference>
<dbReference type="Gene3D" id="2.40.50.100">
    <property type="match status" value="1"/>
</dbReference>
<keyword evidence="3" id="KW-0472">Membrane</keyword>
<feature type="domain" description="CusB-like beta-barrel" evidence="5">
    <location>
        <begin position="260"/>
        <end position="301"/>
    </location>
</feature>
<evidence type="ECO:0000256" key="3">
    <source>
        <dbReference type="SAM" id="Phobius"/>
    </source>
</evidence>
<keyword evidence="3" id="KW-1133">Transmembrane helix</keyword>
<dbReference type="Gene3D" id="1.10.287.470">
    <property type="entry name" value="Helix hairpin bin"/>
    <property type="match status" value="1"/>
</dbReference>